<accession>A0A371FB30</accession>
<comment type="caution">
    <text evidence="2">The sequence shown here is derived from an EMBL/GenBank/DDBJ whole genome shotgun (WGS) entry which is preliminary data.</text>
</comment>
<feature type="domain" description="GAG-pre-integrase" evidence="1">
    <location>
        <begin position="12"/>
        <end position="68"/>
    </location>
</feature>
<sequence length="108" mass="12569">MGYFFYVTKKNNLYKTNLTNLTNQSVKFLVSINNDQWTWHKKLRHASLKVISKLRKHNLIRGLPSLSKNIISTSRSLELLYIDLFGPIIITSTSGKRYGFVVVDDYSR</sequence>
<keyword evidence="3" id="KW-1185">Reference proteome</keyword>
<protein>
    <recommendedName>
        <fullName evidence="1">GAG-pre-integrase domain-containing protein</fullName>
    </recommendedName>
</protein>
<feature type="non-terminal residue" evidence="2">
    <location>
        <position position="1"/>
    </location>
</feature>
<dbReference type="AlphaFoldDB" id="A0A371FB30"/>
<dbReference type="EMBL" id="QJKJ01009821">
    <property type="protein sequence ID" value="RDX75500.1"/>
    <property type="molecule type" value="Genomic_DNA"/>
</dbReference>
<evidence type="ECO:0000313" key="3">
    <source>
        <dbReference type="Proteomes" id="UP000257109"/>
    </source>
</evidence>
<reference evidence="2" key="1">
    <citation type="submission" date="2018-05" db="EMBL/GenBank/DDBJ databases">
        <title>Draft genome of Mucuna pruriens seed.</title>
        <authorList>
            <person name="Nnadi N.E."/>
            <person name="Vos R."/>
            <person name="Hasami M.H."/>
            <person name="Devisetty U.K."/>
            <person name="Aguiy J.C."/>
        </authorList>
    </citation>
    <scope>NUCLEOTIDE SEQUENCE [LARGE SCALE GENOMIC DNA]</scope>
    <source>
        <strain evidence="2">JCA_2017</strain>
    </source>
</reference>
<dbReference type="InterPro" id="IPR025724">
    <property type="entry name" value="GAG-pre-integrase_dom"/>
</dbReference>
<gene>
    <name evidence="2" type="ORF">CR513_44609</name>
</gene>
<evidence type="ECO:0000313" key="2">
    <source>
        <dbReference type="EMBL" id="RDX75500.1"/>
    </source>
</evidence>
<dbReference type="Pfam" id="PF13976">
    <property type="entry name" value="gag_pre-integrs"/>
    <property type="match status" value="1"/>
</dbReference>
<name>A0A371FB30_MUCPR</name>
<organism evidence="2 3">
    <name type="scientific">Mucuna pruriens</name>
    <name type="common">Velvet bean</name>
    <name type="synonym">Dolichos pruriens</name>
    <dbReference type="NCBI Taxonomy" id="157652"/>
    <lineage>
        <taxon>Eukaryota</taxon>
        <taxon>Viridiplantae</taxon>
        <taxon>Streptophyta</taxon>
        <taxon>Embryophyta</taxon>
        <taxon>Tracheophyta</taxon>
        <taxon>Spermatophyta</taxon>
        <taxon>Magnoliopsida</taxon>
        <taxon>eudicotyledons</taxon>
        <taxon>Gunneridae</taxon>
        <taxon>Pentapetalae</taxon>
        <taxon>rosids</taxon>
        <taxon>fabids</taxon>
        <taxon>Fabales</taxon>
        <taxon>Fabaceae</taxon>
        <taxon>Papilionoideae</taxon>
        <taxon>50 kb inversion clade</taxon>
        <taxon>NPAAA clade</taxon>
        <taxon>indigoferoid/millettioid clade</taxon>
        <taxon>Phaseoleae</taxon>
        <taxon>Mucuna</taxon>
    </lineage>
</organism>
<evidence type="ECO:0000259" key="1">
    <source>
        <dbReference type="Pfam" id="PF13976"/>
    </source>
</evidence>
<dbReference type="OrthoDB" id="1716327at2759"/>
<proteinExistence type="predicted"/>
<dbReference type="Proteomes" id="UP000257109">
    <property type="component" value="Unassembled WGS sequence"/>
</dbReference>